<proteinExistence type="predicted"/>
<feature type="domain" description="Ancillary SecYEG translocon subunit/Cell division coordinator CpoB TPR" evidence="3">
    <location>
        <begin position="561"/>
        <end position="699"/>
    </location>
</feature>
<evidence type="ECO:0000256" key="1">
    <source>
        <dbReference type="PROSITE-ProRule" id="PRU00339"/>
    </source>
</evidence>
<evidence type="ECO:0000313" key="5">
    <source>
        <dbReference type="Proteomes" id="UP000253769"/>
    </source>
</evidence>
<evidence type="ECO:0000313" key="4">
    <source>
        <dbReference type="EMBL" id="RDE22926.1"/>
    </source>
</evidence>
<dbReference type="PROSITE" id="PS50005">
    <property type="entry name" value="TPR"/>
    <property type="match status" value="3"/>
</dbReference>
<dbReference type="InterPro" id="IPR018704">
    <property type="entry name" value="SecYEG/CpoB_TPR"/>
</dbReference>
<feature type="chain" id="PRO_5016661928" description="Ancillary SecYEG translocon subunit/Cell division coordinator CpoB TPR domain-containing protein" evidence="2">
    <location>
        <begin position="24"/>
        <end position="879"/>
    </location>
</feature>
<dbReference type="InterPro" id="IPR019734">
    <property type="entry name" value="TPR_rpt"/>
</dbReference>
<organism evidence="4 5">
    <name type="scientific">Motiliproteus coralliicola</name>
    <dbReference type="NCBI Taxonomy" id="2283196"/>
    <lineage>
        <taxon>Bacteria</taxon>
        <taxon>Pseudomonadati</taxon>
        <taxon>Pseudomonadota</taxon>
        <taxon>Gammaproteobacteria</taxon>
        <taxon>Oceanospirillales</taxon>
        <taxon>Oceanospirillaceae</taxon>
        <taxon>Motiliproteus</taxon>
    </lineage>
</organism>
<dbReference type="InterPro" id="IPR011990">
    <property type="entry name" value="TPR-like_helical_dom_sf"/>
</dbReference>
<dbReference type="SUPFAM" id="SSF48452">
    <property type="entry name" value="TPR-like"/>
    <property type="match status" value="5"/>
</dbReference>
<dbReference type="SMART" id="SM00028">
    <property type="entry name" value="TPR"/>
    <property type="match status" value="10"/>
</dbReference>
<keyword evidence="5" id="KW-1185">Reference proteome</keyword>
<protein>
    <recommendedName>
        <fullName evidence="3">Ancillary SecYEG translocon subunit/Cell division coordinator CpoB TPR domain-containing protein</fullName>
    </recommendedName>
</protein>
<dbReference type="Pfam" id="PF09976">
    <property type="entry name" value="TPR_21"/>
    <property type="match status" value="1"/>
</dbReference>
<dbReference type="OrthoDB" id="5959200at2"/>
<comment type="caution">
    <text evidence="4">The sequence shown here is derived from an EMBL/GenBank/DDBJ whole genome shotgun (WGS) entry which is preliminary data.</text>
</comment>
<accession>A0A369WQT7</accession>
<feature type="repeat" description="TPR" evidence="1">
    <location>
        <begin position="127"/>
        <end position="160"/>
    </location>
</feature>
<dbReference type="EMBL" id="QQOH01000002">
    <property type="protein sequence ID" value="RDE22926.1"/>
    <property type="molecule type" value="Genomic_DNA"/>
</dbReference>
<dbReference type="PANTHER" id="PTHR12558">
    <property type="entry name" value="CELL DIVISION CYCLE 16,23,27"/>
    <property type="match status" value="1"/>
</dbReference>
<dbReference type="Gene3D" id="1.25.40.10">
    <property type="entry name" value="Tetratricopeptide repeat domain"/>
    <property type="match status" value="4"/>
</dbReference>
<feature type="repeat" description="TPR" evidence="1">
    <location>
        <begin position="669"/>
        <end position="702"/>
    </location>
</feature>
<sequence>MLNRIKPVVVSLLLAGASFSAQANDDLYQSALDYQRQGDERAAVIELKNLLSEQPEHARGRLLLGELYLKRGDIKGADKELRRARQLNVDAPRLPLLLARTQLQQGQADRVEQQLSPLTFEQPDLEAERLLLLGHNYLARKQLQQAERSYQAAESLHPSSEINLSLARLALLQQQPDAAIKRAKAELTNPDSAPSAQLLLGQIQLQQGDPSGARQWFDPLLDKQPNNLAAQLGRTRALLQQRELELARQQVDQLLALAPGLPDAEQISAALYLQNGELEKARDILDPLSQRFDRHPEVTYLAGYTHLQLGNHSQAENLLSRNLNRYPQHRATRLALVRYYITQQRFAQAQSALEPLLDDDQIPSPVYSLAGALNLQRGDTETATDYFRRAMQEGDAERAGRPLAISEILSGELDAGISRLESIAEQAGQADLQTDSLLLRAYLRADKTDKARQLLQQRIETSQDRASYQLLAAIMEIQLNNFPAAEQRLNQLRQEQPQHLGALLGLAQLARLQQQPDQAQSLYRQAKNLAPDDLRPVKGLVSLALQQRQLEQAETLTADFYQQHPTIESAQLYLALLNQLQRQNKFDELLPSIRSRFPDNPGFALVEIKKLVADGKLNSARTQLEQLVDAQPQYRPAQLSLLQLLLTLKQPEAVLAQSDRFNDLLSQHPLTLMYRGDAYHLLKRPEQAIQAFRQAYTNRPSPVLAARLSRAIAPQDRQAAIEFLDRHLQRFPRDQGGMLYQAELLQREQPGDSVSTYERLLTLNPEHIVALNNLAWVYQQIGDSRALEMAERAYRLAPDQPAIGDTLGWILLEQQPQKALPLLQRAATALDDPTVQYHYAAALAKTGNKQKAIEVLEPLMRKRFDDKAKARELLRSLQS</sequence>
<keyword evidence="1" id="KW-0802">TPR repeat</keyword>
<evidence type="ECO:0000259" key="3">
    <source>
        <dbReference type="Pfam" id="PF09976"/>
    </source>
</evidence>
<dbReference type="Proteomes" id="UP000253769">
    <property type="component" value="Unassembled WGS sequence"/>
</dbReference>
<reference evidence="4 5" key="1">
    <citation type="submission" date="2018-07" db="EMBL/GenBank/DDBJ databases">
        <title>Motiliproteus coralliicola sp. nov., a bacterium isolated from Coral.</title>
        <authorList>
            <person name="Wang G."/>
        </authorList>
    </citation>
    <scope>NUCLEOTIDE SEQUENCE [LARGE SCALE GENOMIC DNA]</scope>
    <source>
        <strain evidence="4 5">C34</strain>
    </source>
</reference>
<dbReference type="Pfam" id="PF13432">
    <property type="entry name" value="TPR_16"/>
    <property type="match status" value="2"/>
</dbReference>
<keyword evidence="2" id="KW-0732">Signal</keyword>
<dbReference type="PANTHER" id="PTHR12558:SF33">
    <property type="entry name" value="BLL7664 PROTEIN"/>
    <property type="match status" value="1"/>
</dbReference>
<feature type="repeat" description="TPR" evidence="1">
    <location>
        <begin position="194"/>
        <end position="227"/>
    </location>
</feature>
<gene>
    <name evidence="4" type="ORF">DV711_10255</name>
</gene>
<dbReference type="AlphaFoldDB" id="A0A369WQT7"/>
<dbReference type="Pfam" id="PF14559">
    <property type="entry name" value="TPR_19"/>
    <property type="match status" value="3"/>
</dbReference>
<evidence type="ECO:0000256" key="2">
    <source>
        <dbReference type="SAM" id="SignalP"/>
    </source>
</evidence>
<feature type="signal peptide" evidence="2">
    <location>
        <begin position="1"/>
        <end position="23"/>
    </location>
</feature>
<dbReference type="RefSeq" id="WP_114695560.1">
    <property type="nucleotide sequence ID" value="NZ_QQOH01000002.1"/>
</dbReference>
<name>A0A369WQT7_9GAMM</name>